<evidence type="ECO:0000313" key="8">
    <source>
        <dbReference type="EMBL" id="CAG6491567.1"/>
    </source>
</evidence>
<evidence type="ECO:0000256" key="3">
    <source>
        <dbReference type="ARBA" id="ARBA00022525"/>
    </source>
</evidence>
<dbReference type="GO" id="GO:0016042">
    <property type="term" value="P:lipid catabolic process"/>
    <property type="evidence" value="ECO:0007669"/>
    <property type="project" value="TreeGrafter"/>
</dbReference>
<feature type="domain" description="Lipase" evidence="7">
    <location>
        <begin position="97"/>
        <end position="376"/>
    </location>
</feature>
<dbReference type="InterPro" id="IPR013818">
    <property type="entry name" value="Lipase"/>
</dbReference>
<dbReference type="InterPro" id="IPR029058">
    <property type="entry name" value="AB_hydrolase_fold"/>
</dbReference>
<evidence type="ECO:0000256" key="2">
    <source>
        <dbReference type="ARBA" id="ARBA00010701"/>
    </source>
</evidence>
<dbReference type="InterPro" id="IPR000734">
    <property type="entry name" value="TAG_lipase"/>
</dbReference>
<protein>
    <submittedName>
        <fullName evidence="8">Vitellogenin-1</fullName>
    </submittedName>
</protein>
<dbReference type="CDD" id="cd00707">
    <property type="entry name" value="Pancreat_lipase_like"/>
    <property type="match status" value="1"/>
</dbReference>
<dbReference type="Pfam" id="PF00151">
    <property type="entry name" value="Lipase"/>
    <property type="match status" value="1"/>
</dbReference>
<dbReference type="EMBL" id="HBUE01119053">
    <property type="protein sequence ID" value="CAG6491567.1"/>
    <property type="molecule type" value="Transcribed_RNA"/>
</dbReference>
<comment type="similarity">
    <text evidence="2 5">Belongs to the AB hydrolase superfamily. Lipase family.</text>
</comment>
<evidence type="ECO:0000256" key="4">
    <source>
        <dbReference type="ARBA" id="ARBA00022729"/>
    </source>
</evidence>
<sequence length="381" mass="41135">MTKLVTMKLLMALVLAVSTLHAVRGFDFGDLAKKTGDVAKVAVKTTKTLVEKAPEIFSPEQLLEFGKQSIAGVPLEALAATINKICSIALLSNATESENAVNVTEMNYVLLTEGDNVTIPLLESDDLWSNPLFNDSHDTVILVTGWTSNINGSNKAIDTIYNAYRARGGYNFVVIDTSDYVDTLYTWSAFNTNDLGVELANGLKELIKYLPVEKIHLIGHSLGAHIVGAAGRRFQDLTGQMIPRITGLDPANPCFNEGEALSGICRGDAEFVDIIHSNAKVLGKRDPIGDVDFYPNGVVSVQPGCLNPSCSHARAWELYAETVYPGQENNMLAVKCNSVLSLDTGACPGKSIPLGFACPRTAKGNYFLKTSDQTPFGKKSR</sequence>
<name>A0A8D8CE03_CULPI</name>
<comment type="subcellular location">
    <subcellularLocation>
        <location evidence="1">Secreted</location>
    </subcellularLocation>
</comment>
<feature type="chain" id="PRO_5033668797" evidence="6">
    <location>
        <begin position="26"/>
        <end position="381"/>
    </location>
</feature>
<evidence type="ECO:0000259" key="7">
    <source>
        <dbReference type="Pfam" id="PF00151"/>
    </source>
</evidence>
<evidence type="ECO:0000256" key="1">
    <source>
        <dbReference type="ARBA" id="ARBA00004613"/>
    </source>
</evidence>
<dbReference type="InterPro" id="IPR033906">
    <property type="entry name" value="Lipase_N"/>
</dbReference>
<dbReference type="GO" id="GO:0005615">
    <property type="term" value="C:extracellular space"/>
    <property type="evidence" value="ECO:0007669"/>
    <property type="project" value="TreeGrafter"/>
</dbReference>
<dbReference type="FunFam" id="3.40.50.1820:FF:000122">
    <property type="entry name" value="Vitellogenin-3-like Protein"/>
    <property type="match status" value="1"/>
</dbReference>
<dbReference type="GO" id="GO:0016298">
    <property type="term" value="F:lipase activity"/>
    <property type="evidence" value="ECO:0007669"/>
    <property type="project" value="InterPro"/>
</dbReference>
<feature type="signal peptide" evidence="6">
    <location>
        <begin position="1"/>
        <end position="25"/>
    </location>
</feature>
<dbReference type="PANTHER" id="PTHR11610:SF149">
    <property type="entry name" value="FI01450P-RELATED"/>
    <property type="match status" value="1"/>
</dbReference>
<keyword evidence="4 6" id="KW-0732">Signal</keyword>
<keyword evidence="3" id="KW-0964">Secreted</keyword>
<dbReference type="Gene3D" id="3.40.50.1820">
    <property type="entry name" value="alpha/beta hydrolase"/>
    <property type="match status" value="1"/>
</dbReference>
<dbReference type="PANTHER" id="PTHR11610">
    <property type="entry name" value="LIPASE"/>
    <property type="match status" value="1"/>
</dbReference>
<dbReference type="AlphaFoldDB" id="A0A8D8CE03"/>
<accession>A0A8D8CE03</accession>
<dbReference type="GO" id="GO:0017171">
    <property type="term" value="F:serine hydrolase activity"/>
    <property type="evidence" value="ECO:0007669"/>
    <property type="project" value="TreeGrafter"/>
</dbReference>
<reference evidence="8" key="1">
    <citation type="submission" date="2021-05" db="EMBL/GenBank/DDBJ databases">
        <authorList>
            <person name="Alioto T."/>
            <person name="Alioto T."/>
            <person name="Gomez Garrido J."/>
        </authorList>
    </citation>
    <scope>NUCLEOTIDE SEQUENCE</scope>
</reference>
<organism evidence="8">
    <name type="scientific">Culex pipiens</name>
    <name type="common">House mosquito</name>
    <dbReference type="NCBI Taxonomy" id="7175"/>
    <lineage>
        <taxon>Eukaryota</taxon>
        <taxon>Metazoa</taxon>
        <taxon>Ecdysozoa</taxon>
        <taxon>Arthropoda</taxon>
        <taxon>Hexapoda</taxon>
        <taxon>Insecta</taxon>
        <taxon>Pterygota</taxon>
        <taxon>Neoptera</taxon>
        <taxon>Endopterygota</taxon>
        <taxon>Diptera</taxon>
        <taxon>Nematocera</taxon>
        <taxon>Culicoidea</taxon>
        <taxon>Culicidae</taxon>
        <taxon>Culicinae</taxon>
        <taxon>Culicini</taxon>
        <taxon>Culex</taxon>
        <taxon>Culex</taxon>
    </lineage>
</organism>
<evidence type="ECO:0000256" key="6">
    <source>
        <dbReference type="SAM" id="SignalP"/>
    </source>
</evidence>
<proteinExistence type="inferred from homology"/>
<dbReference type="PRINTS" id="PR00821">
    <property type="entry name" value="TAGLIPASE"/>
</dbReference>
<evidence type="ECO:0000256" key="5">
    <source>
        <dbReference type="RuleBase" id="RU004262"/>
    </source>
</evidence>
<dbReference type="EMBL" id="HBUE01119054">
    <property type="protein sequence ID" value="CAG6491568.1"/>
    <property type="molecule type" value="Transcribed_RNA"/>
</dbReference>
<dbReference type="SUPFAM" id="SSF53474">
    <property type="entry name" value="alpha/beta-Hydrolases"/>
    <property type="match status" value="1"/>
</dbReference>